<dbReference type="Pfam" id="PF07228">
    <property type="entry name" value="SpoIIE"/>
    <property type="match status" value="1"/>
</dbReference>
<keyword evidence="1" id="KW-0378">Hydrolase</keyword>
<gene>
    <name evidence="4" type="ORF">E1H14_04570</name>
</gene>
<dbReference type="OrthoDB" id="6399952at2"/>
<evidence type="ECO:0000259" key="3">
    <source>
        <dbReference type="SMART" id="SM00331"/>
    </source>
</evidence>
<dbReference type="AlphaFoldDB" id="A0A5A9W3G0"/>
<evidence type="ECO:0000256" key="1">
    <source>
        <dbReference type="ARBA" id="ARBA00022801"/>
    </source>
</evidence>
<evidence type="ECO:0000313" key="4">
    <source>
        <dbReference type="EMBL" id="KAA0875276.1"/>
    </source>
</evidence>
<feature type="coiled-coil region" evidence="2">
    <location>
        <begin position="135"/>
        <end position="162"/>
    </location>
</feature>
<protein>
    <submittedName>
        <fullName evidence="4">Fused response regulator/phosphatase</fullName>
    </submittedName>
</protein>
<dbReference type="InterPro" id="IPR052016">
    <property type="entry name" value="Bact_Sigma-Reg"/>
</dbReference>
<evidence type="ECO:0000256" key="2">
    <source>
        <dbReference type="SAM" id="Coils"/>
    </source>
</evidence>
<dbReference type="GO" id="GO:0016791">
    <property type="term" value="F:phosphatase activity"/>
    <property type="evidence" value="ECO:0007669"/>
    <property type="project" value="TreeGrafter"/>
</dbReference>
<accession>A0A5A9W3G0</accession>
<name>A0A5A9W3G0_9GAMM</name>
<reference evidence="4 5" key="1">
    <citation type="submission" date="2019-03" db="EMBL/GenBank/DDBJ databases">
        <title>Nitrincola sp. nov. isolated from an Indian soda lake.</title>
        <authorList>
            <person name="Joshi A."/>
            <person name="Thite S.V."/>
            <person name="Joseph N."/>
            <person name="Dhotre D."/>
            <person name="Moorthy M."/>
            <person name="Shouche Y.S."/>
        </authorList>
    </citation>
    <scope>NUCLEOTIDE SEQUENCE [LARGE SCALE GENOMIC DNA]</scope>
    <source>
        <strain evidence="4 5">MEB193</strain>
    </source>
</reference>
<comment type="caution">
    <text evidence="4">The sequence shown here is derived from an EMBL/GenBank/DDBJ whole genome shotgun (WGS) entry which is preliminary data.</text>
</comment>
<keyword evidence="2" id="KW-0175">Coiled coil</keyword>
<keyword evidence="5" id="KW-1185">Reference proteome</keyword>
<dbReference type="SUPFAM" id="SSF52172">
    <property type="entry name" value="CheY-like"/>
    <property type="match status" value="1"/>
</dbReference>
<dbReference type="EMBL" id="SMRS01000003">
    <property type="protein sequence ID" value="KAA0875276.1"/>
    <property type="molecule type" value="Genomic_DNA"/>
</dbReference>
<dbReference type="Proteomes" id="UP000325302">
    <property type="component" value="Unassembled WGS sequence"/>
</dbReference>
<sequence>MNQFLHSVLLVSASTETTDRIFELCEQCEQANIRILIARHAPEALSLLEHTNFSLALLDLADLEITFMDQVSAHLNPKPVVALLDDRSEAVTAEALLAVLRAGADDVFLQSELQGPYAQSFVDAMKRQLRRALHIEEARLLRESLERSLDELRADHHAAQQVQQNLLPPREQLINQLRFEYTLTPSLLLSGDFVDAIELNEHQVMFYLADVSGHGASSALVTVLLKNMTYRLLRNYKRHSSFDILSPLSTLSRINQEVLLTGLGKHLTMFVGLIDTQANTLIYAVGGHHPMPVFSTDTQSQFLEGRGMPVGLFETPVFEERQVDLPERFRLTLFSDGILEVMGQASLAEKEARLLASLNQGFLSSSALITQLTQKQGVYPDDVAIMTVSRA</sequence>
<dbReference type="PANTHER" id="PTHR43156:SF2">
    <property type="entry name" value="STAGE II SPORULATION PROTEIN E"/>
    <property type="match status" value="1"/>
</dbReference>
<feature type="domain" description="PPM-type phosphatase" evidence="3">
    <location>
        <begin position="174"/>
        <end position="390"/>
    </location>
</feature>
<organism evidence="4 5">
    <name type="scientific">Nitrincola tapanii</name>
    <dbReference type="NCBI Taxonomy" id="1708751"/>
    <lineage>
        <taxon>Bacteria</taxon>
        <taxon>Pseudomonadati</taxon>
        <taxon>Pseudomonadota</taxon>
        <taxon>Gammaproteobacteria</taxon>
        <taxon>Oceanospirillales</taxon>
        <taxon>Oceanospirillaceae</taxon>
        <taxon>Nitrincola</taxon>
    </lineage>
</organism>
<dbReference type="InterPro" id="IPR011006">
    <property type="entry name" value="CheY-like_superfamily"/>
</dbReference>
<dbReference type="InterPro" id="IPR001932">
    <property type="entry name" value="PPM-type_phosphatase-like_dom"/>
</dbReference>
<evidence type="ECO:0000313" key="5">
    <source>
        <dbReference type="Proteomes" id="UP000325302"/>
    </source>
</evidence>
<proteinExistence type="predicted"/>
<dbReference type="RefSeq" id="WP_149390284.1">
    <property type="nucleotide sequence ID" value="NZ_SMRS01000003.1"/>
</dbReference>
<dbReference type="InterPro" id="IPR036457">
    <property type="entry name" value="PPM-type-like_dom_sf"/>
</dbReference>
<dbReference type="PANTHER" id="PTHR43156">
    <property type="entry name" value="STAGE II SPORULATION PROTEIN E-RELATED"/>
    <property type="match status" value="1"/>
</dbReference>
<dbReference type="Gene3D" id="3.60.40.10">
    <property type="entry name" value="PPM-type phosphatase domain"/>
    <property type="match status" value="1"/>
</dbReference>
<dbReference type="SMART" id="SM00331">
    <property type="entry name" value="PP2C_SIG"/>
    <property type="match status" value="1"/>
</dbReference>